<dbReference type="EMBL" id="CM003530">
    <property type="protein sequence ID" value="RCV15080.1"/>
    <property type="molecule type" value="Genomic_DNA"/>
</dbReference>
<proteinExistence type="predicted"/>
<dbReference type="OrthoDB" id="427186at2759"/>
<protein>
    <submittedName>
        <fullName evidence="2">Uncharacterized protein</fullName>
    </submittedName>
</protein>
<reference evidence="2" key="2">
    <citation type="submission" date="2015-07" db="EMBL/GenBank/DDBJ databases">
        <authorList>
            <person name="Noorani M."/>
        </authorList>
    </citation>
    <scope>NUCLEOTIDE SEQUENCE</scope>
    <source>
        <strain evidence="2">Yugu1</strain>
    </source>
</reference>
<accession>A0A368QCU2</accession>
<feature type="region of interest" description="Disordered" evidence="1">
    <location>
        <begin position="147"/>
        <end position="174"/>
    </location>
</feature>
<evidence type="ECO:0000256" key="1">
    <source>
        <dbReference type="SAM" id="MobiDB-lite"/>
    </source>
</evidence>
<sequence>MHWLLRWRRPPGGGRWSRQGRSFLPPPRWIPHHICLGALRSPRASHGAPRARPRSVEWTVGEPETCVPFPRHSAVSTVSSGRSPLSAPRSFRAPLSWAAGTWQHQPPRPTPPPRFQRPGLGLRRAARIGTAACTCARAALLPSINGKQELDHTSDRGRENGNKDRTSLGHTSTA</sequence>
<gene>
    <name evidence="2" type="ORF">SETIT_3G030200v2</name>
</gene>
<reference evidence="2" key="1">
    <citation type="journal article" date="2012" name="Nat. Biotechnol.">
        <title>Reference genome sequence of the model plant Setaria.</title>
        <authorList>
            <person name="Bennetzen J.L."/>
            <person name="Schmutz J."/>
            <person name="Wang H."/>
            <person name="Percifield R."/>
            <person name="Hawkins J."/>
            <person name="Pontaroli A.C."/>
            <person name="Estep M."/>
            <person name="Feng L."/>
            <person name="Vaughn J.N."/>
            <person name="Grimwood J."/>
            <person name="Jenkins J."/>
            <person name="Barry K."/>
            <person name="Lindquist E."/>
            <person name="Hellsten U."/>
            <person name="Deshpande S."/>
            <person name="Wang X."/>
            <person name="Wu X."/>
            <person name="Mitros T."/>
            <person name="Triplett J."/>
            <person name="Yang X."/>
            <person name="Ye C.Y."/>
            <person name="Mauro-Herrera M."/>
            <person name="Wang L."/>
            <person name="Li P."/>
            <person name="Sharma M."/>
            <person name="Sharma R."/>
            <person name="Ronald P.C."/>
            <person name="Panaud O."/>
            <person name="Kellogg E.A."/>
            <person name="Brutnell T.P."/>
            <person name="Doust A.N."/>
            <person name="Tuskan G.A."/>
            <person name="Rokhsar D."/>
            <person name="Devos K.M."/>
        </authorList>
    </citation>
    <scope>NUCLEOTIDE SEQUENCE [LARGE SCALE GENOMIC DNA]</scope>
    <source>
        <strain evidence="2">Yugu1</strain>
    </source>
</reference>
<organism evidence="2">
    <name type="scientific">Setaria italica</name>
    <name type="common">Foxtail millet</name>
    <name type="synonym">Panicum italicum</name>
    <dbReference type="NCBI Taxonomy" id="4555"/>
    <lineage>
        <taxon>Eukaryota</taxon>
        <taxon>Viridiplantae</taxon>
        <taxon>Streptophyta</taxon>
        <taxon>Embryophyta</taxon>
        <taxon>Tracheophyta</taxon>
        <taxon>Spermatophyta</taxon>
        <taxon>Magnoliopsida</taxon>
        <taxon>Liliopsida</taxon>
        <taxon>Poales</taxon>
        <taxon>Poaceae</taxon>
        <taxon>PACMAD clade</taxon>
        <taxon>Panicoideae</taxon>
        <taxon>Panicodae</taxon>
        <taxon>Paniceae</taxon>
        <taxon>Cenchrinae</taxon>
        <taxon>Setaria</taxon>
    </lineage>
</organism>
<name>A0A368QCU2_SETIT</name>
<feature type="compositionally biased region" description="Basic and acidic residues" evidence="1">
    <location>
        <begin position="148"/>
        <end position="167"/>
    </location>
</feature>
<evidence type="ECO:0000313" key="2">
    <source>
        <dbReference type="EMBL" id="RCV15080.1"/>
    </source>
</evidence>
<dbReference type="AlphaFoldDB" id="A0A368QCU2"/>